<keyword evidence="1" id="KW-0812">Transmembrane</keyword>
<proteinExistence type="predicted"/>
<gene>
    <name evidence="2" type="ORF">EXE58_18740</name>
</gene>
<dbReference type="OrthoDB" id="3217020at2"/>
<dbReference type="AlphaFoldDB" id="A0A4P7IM04"/>
<dbReference type="KEGG" id="nsn:EXE58_18740"/>
<dbReference type="EMBL" id="CP038436">
    <property type="protein sequence ID" value="QBX57261.1"/>
    <property type="molecule type" value="Genomic_DNA"/>
</dbReference>
<keyword evidence="3" id="KW-1185">Reference proteome</keyword>
<sequence>MSDPKAAFRERLHVPVRWWLLGGLLVASFWLAMIVAVPEKLAWGIAAALTVLLILMLRAYGGARIVVADGWLRAGRARIEVRFVASARALDRVESRAVCGPQADARAFLLLRPYLPHAVRIDIDDPTDPTPYWLVASRNGEALAASLNSARRPAGGSA</sequence>
<accession>A0A4P7IM04</accession>
<protein>
    <submittedName>
        <fullName evidence="2">DUF3093 domain-containing protein</fullName>
    </submittedName>
</protein>
<reference evidence="2 3" key="1">
    <citation type="submission" date="2019-03" db="EMBL/GenBank/DDBJ databases">
        <title>Three New Species of Nocardioides, Nocardioides euryhalodurans sp. nov., Nocardioides seonyuensis sp. nov. and Nocardioides eburneoflavus sp. nov. Iolated from Soil.</title>
        <authorList>
            <person name="Roh S.G."/>
            <person name="Lee C."/>
            <person name="Kim M.-K."/>
            <person name="Kim S.B."/>
        </authorList>
    </citation>
    <scope>NUCLEOTIDE SEQUENCE [LARGE SCALE GENOMIC DNA]</scope>
    <source>
        <strain evidence="2 3">MMS17-SY207-3</strain>
    </source>
</reference>
<evidence type="ECO:0000256" key="1">
    <source>
        <dbReference type="SAM" id="Phobius"/>
    </source>
</evidence>
<dbReference type="InterPro" id="IPR021443">
    <property type="entry name" value="DUF3093"/>
</dbReference>
<dbReference type="Pfam" id="PF11292">
    <property type="entry name" value="DUF3093"/>
    <property type="match status" value="1"/>
</dbReference>
<feature type="transmembrane region" description="Helical" evidence="1">
    <location>
        <begin position="18"/>
        <end position="35"/>
    </location>
</feature>
<dbReference type="RefSeq" id="WP_135269246.1">
    <property type="nucleotide sequence ID" value="NZ_CP038436.1"/>
</dbReference>
<keyword evidence="1" id="KW-0472">Membrane</keyword>
<dbReference type="Proteomes" id="UP000294853">
    <property type="component" value="Chromosome"/>
</dbReference>
<name>A0A4P7IM04_9ACTN</name>
<feature type="transmembrane region" description="Helical" evidence="1">
    <location>
        <begin position="41"/>
        <end position="60"/>
    </location>
</feature>
<organism evidence="2 3">
    <name type="scientific">Nocardioides seonyuensis</name>
    <dbReference type="NCBI Taxonomy" id="2518371"/>
    <lineage>
        <taxon>Bacteria</taxon>
        <taxon>Bacillati</taxon>
        <taxon>Actinomycetota</taxon>
        <taxon>Actinomycetes</taxon>
        <taxon>Propionibacteriales</taxon>
        <taxon>Nocardioidaceae</taxon>
        <taxon>Nocardioides</taxon>
    </lineage>
</organism>
<evidence type="ECO:0000313" key="3">
    <source>
        <dbReference type="Proteomes" id="UP000294853"/>
    </source>
</evidence>
<keyword evidence="1" id="KW-1133">Transmembrane helix</keyword>
<evidence type="ECO:0000313" key="2">
    <source>
        <dbReference type="EMBL" id="QBX57261.1"/>
    </source>
</evidence>